<reference evidence="2 3" key="1">
    <citation type="submission" date="2024-09" db="EMBL/GenBank/DDBJ databases">
        <authorList>
            <person name="Sun Q."/>
            <person name="Mori K."/>
        </authorList>
    </citation>
    <scope>NUCLEOTIDE SEQUENCE [LARGE SCALE GENOMIC DNA]</scope>
    <source>
        <strain evidence="2 3">NCAIM B.02301</strain>
    </source>
</reference>
<name>A0ABV6NMH7_9BACI</name>
<protein>
    <submittedName>
        <fullName evidence="2">GNAT family N-acetyltransferase</fullName>
        <ecNumber evidence="2">2.3.1.-</ecNumber>
    </submittedName>
</protein>
<organism evidence="2 3">
    <name type="scientific">Halalkalibacter alkalisediminis</name>
    <dbReference type="NCBI Taxonomy" id="935616"/>
    <lineage>
        <taxon>Bacteria</taxon>
        <taxon>Bacillati</taxon>
        <taxon>Bacillota</taxon>
        <taxon>Bacilli</taxon>
        <taxon>Bacillales</taxon>
        <taxon>Bacillaceae</taxon>
        <taxon>Halalkalibacter</taxon>
    </lineage>
</organism>
<dbReference type="EC" id="2.3.1.-" evidence="2"/>
<dbReference type="GO" id="GO:0016746">
    <property type="term" value="F:acyltransferase activity"/>
    <property type="evidence" value="ECO:0007669"/>
    <property type="project" value="UniProtKB-KW"/>
</dbReference>
<dbReference type="SUPFAM" id="SSF55729">
    <property type="entry name" value="Acyl-CoA N-acyltransferases (Nat)"/>
    <property type="match status" value="1"/>
</dbReference>
<keyword evidence="3" id="KW-1185">Reference proteome</keyword>
<keyword evidence="2" id="KW-0808">Transferase</keyword>
<dbReference type="Proteomes" id="UP001589833">
    <property type="component" value="Unassembled WGS sequence"/>
</dbReference>
<keyword evidence="2" id="KW-0012">Acyltransferase</keyword>
<sequence>MEILYQGTLLNQATHSYEDVQVQTLNDQHRSQILQVQQHVVEHLQVKESLQSLTLEEFEHVFNEGGLMIGAFVGEQLIAFRALLFPGDDPENLGRDLGLSVAKQQKVVHQELTCVLPDYRGNGLQNQLAQLIMKKFSKLQLPYRYLCCTVFPTNVPSVKDKFKQAMLIAKIKEKYSGKMRYIFFKDLEQSALLDRKTIKAVPIADYEQQKVLLQEGFYGFDTEEENGETTILFAKPSTGEEV</sequence>
<evidence type="ECO:0000313" key="2">
    <source>
        <dbReference type="EMBL" id="MFC0561333.1"/>
    </source>
</evidence>
<dbReference type="InterPro" id="IPR016181">
    <property type="entry name" value="Acyl_CoA_acyltransferase"/>
</dbReference>
<dbReference type="PROSITE" id="PS51186">
    <property type="entry name" value="GNAT"/>
    <property type="match status" value="1"/>
</dbReference>
<gene>
    <name evidence="2" type="ORF">ACFFH4_20535</name>
</gene>
<comment type="caution">
    <text evidence="2">The sequence shown here is derived from an EMBL/GenBank/DDBJ whole genome shotgun (WGS) entry which is preliminary data.</text>
</comment>
<feature type="domain" description="N-acetyltransferase" evidence="1">
    <location>
        <begin position="20"/>
        <end position="199"/>
    </location>
</feature>
<dbReference type="InterPro" id="IPR000182">
    <property type="entry name" value="GNAT_dom"/>
</dbReference>
<accession>A0ABV6NMH7</accession>
<dbReference type="Gene3D" id="3.40.630.30">
    <property type="match status" value="1"/>
</dbReference>
<dbReference type="Pfam" id="PF00583">
    <property type="entry name" value="Acetyltransf_1"/>
    <property type="match status" value="1"/>
</dbReference>
<dbReference type="EMBL" id="JBHLTR010000056">
    <property type="protein sequence ID" value="MFC0561333.1"/>
    <property type="molecule type" value="Genomic_DNA"/>
</dbReference>
<dbReference type="RefSeq" id="WP_273846637.1">
    <property type="nucleotide sequence ID" value="NZ_JAQQWT010000018.1"/>
</dbReference>
<evidence type="ECO:0000313" key="3">
    <source>
        <dbReference type="Proteomes" id="UP001589833"/>
    </source>
</evidence>
<proteinExistence type="predicted"/>
<evidence type="ECO:0000259" key="1">
    <source>
        <dbReference type="PROSITE" id="PS51186"/>
    </source>
</evidence>